<evidence type="ECO:0000256" key="11">
    <source>
        <dbReference type="SAM" id="Phobius"/>
    </source>
</evidence>
<keyword evidence="8" id="KW-0804">Transcription</keyword>
<keyword evidence="7 11" id="KW-0472">Membrane</keyword>
<dbReference type="Proteomes" id="UP001321475">
    <property type="component" value="Chromosome"/>
</dbReference>
<feature type="transmembrane region" description="Helical" evidence="11">
    <location>
        <begin position="130"/>
        <end position="149"/>
    </location>
</feature>
<dbReference type="InterPro" id="IPR041916">
    <property type="entry name" value="Anti_sigma_zinc_sf"/>
</dbReference>
<evidence type="ECO:0000256" key="6">
    <source>
        <dbReference type="ARBA" id="ARBA00023015"/>
    </source>
</evidence>
<evidence type="ECO:0000259" key="12">
    <source>
        <dbReference type="Pfam" id="PF10099"/>
    </source>
</evidence>
<sequence length="270" mass="27753">MADETLGRSATREAWDLLPLYALDALDDLERRQVDRLLADDADARRALDEYRETVGAFVVDTEPPAELRAATLAAIGGATSDDGANPYAAVDPSTGDRPGHAADVAAGPEGSNVVSMAAARERRKRSWRLAAVAAVAVVAVGVPTGIAVDSRQTQVRLEAQATRVADMLADPDARLVTSTVAGGGEASALVSGGDVLFTASGLPEAADDEDYQLWIVAEAGITSAGLLDTSDAVSQALVEGADGEVVAMTLEPEGGSDQPTSDPIVALET</sequence>
<evidence type="ECO:0000313" key="14">
    <source>
        <dbReference type="Proteomes" id="UP001321475"/>
    </source>
</evidence>
<evidence type="ECO:0000256" key="10">
    <source>
        <dbReference type="ARBA" id="ARBA00030803"/>
    </source>
</evidence>
<comment type="subcellular location">
    <subcellularLocation>
        <location evidence="2">Cell membrane</location>
    </subcellularLocation>
    <subcellularLocation>
        <location evidence="1">Membrane</location>
        <topology evidence="1">Single-pass membrane protein</topology>
    </subcellularLocation>
</comment>
<evidence type="ECO:0000256" key="5">
    <source>
        <dbReference type="ARBA" id="ARBA00022989"/>
    </source>
</evidence>
<gene>
    <name evidence="13" type="ORF">GCM10025865_18400</name>
</gene>
<accession>A0ABN6XG17</accession>
<evidence type="ECO:0000256" key="1">
    <source>
        <dbReference type="ARBA" id="ARBA00004167"/>
    </source>
</evidence>
<evidence type="ECO:0000256" key="9">
    <source>
        <dbReference type="ARBA" id="ARBA00029829"/>
    </source>
</evidence>
<evidence type="ECO:0000256" key="3">
    <source>
        <dbReference type="ARBA" id="ARBA00022475"/>
    </source>
</evidence>
<proteinExistence type="predicted"/>
<dbReference type="InterPro" id="IPR018764">
    <property type="entry name" value="RskA_C"/>
</dbReference>
<evidence type="ECO:0000256" key="4">
    <source>
        <dbReference type="ARBA" id="ARBA00022692"/>
    </source>
</evidence>
<organism evidence="13 14">
    <name type="scientific">Paraoerskovia sediminicola</name>
    <dbReference type="NCBI Taxonomy" id="1138587"/>
    <lineage>
        <taxon>Bacteria</taxon>
        <taxon>Bacillati</taxon>
        <taxon>Actinomycetota</taxon>
        <taxon>Actinomycetes</taxon>
        <taxon>Micrococcales</taxon>
        <taxon>Cellulomonadaceae</taxon>
        <taxon>Paraoerskovia</taxon>
    </lineage>
</organism>
<keyword evidence="3" id="KW-1003">Cell membrane</keyword>
<name>A0ABN6XG17_9CELL</name>
<evidence type="ECO:0000256" key="7">
    <source>
        <dbReference type="ARBA" id="ARBA00023136"/>
    </source>
</evidence>
<dbReference type="InterPro" id="IPR051474">
    <property type="entry name" value="Anti-sigma-K/W_factor"/>
</dbReference>
<evidence type="ECO:0000256" key="2">
    <source>
        <dbReference type="ARBA" id="ARBA00004236"/>
    </source>
</evidence>
<feature type="domain" description="Anti-sigma K factor RskA C-terminal" evidence="12">
    <location>
        <begin position="130"/>
        <end position="265"/>
    </location>
</feature>
<dbReference type="PANTHER" id="PTHR37461">
    <property type="entry name" value="ANTI-SIGMA-K FACTOR RSKA"/>
    <property type="match status" value="1"/>
</dbReference>
<keyword evidence="5 11" id="KW-1133">Transmembrane helix</keyword>
<protein>
    <recommendedName>
        <fullName evidence="10">Regulator of SigK</fullName>
    </recommendedName>
    <alternativeName>
        <fullName evidence="9">Sigma-K anti-sigma factor RskA</fullName>
    </alternativeName>
</protein>
<keyword evidence="6" id="KW-0805">Transcription regulation</keyword>
<reference evidence="14" key="1">
    <citation type="journal article" date="2019" name="Int. J. Syst. Evol. Microbiol.">
        <title>The Global Catalogue of Microorganisms (GCM) 10K type strain sequencing project: providing services to taxonomists for standard genome sequencing and annotation.</title>
        <authorList>
            <consortium name="The Broad Institute Genomics Platform"/>
            <consortium name="The Broad Institute Genome Sequencing Center for Infectious Disease"/>
            <person name="Wu L."/>
            <person name="Ma J."/>
        </authorList>
    </citation>
    <scope>NUCLEOTIDE SEQUENCE [LARGE SCALE GENOMIC DNA]</scope>
    <source>
        <strain evidence="14">NBRC 108565</strain>
    </source>
</reference>
<dbReference type="Gene3D" id="1.10.10.1320">
    <property type="entry name" value="Anti-sigma factor, zinc-finger domain"/>
    <property type="match status" value="1"/>
</dbReference>
<evidence type="ECO:0000313" key="13">
    <source>
        <dbReference type="EMBL" id="BDZ42541.1"/>
    </source>
</evidence>
<dbReference type="PANTHER" id="PTHR37461:SF1">
    <property type="entry name" value="ANTI-SIGMA-K FACTOR RSKA"/>
    <property type="match status" value="1"/>
</dbReference>
<keyword evidence="4 11" id="KW-0812">Transmembrane</keyword>
<keyword evidence="14" id="KW-1185">Reference proteome</keyword>
<dbReference type="EMBL" id="AP027729">
    <property type="protein sequence ID" value="BDZ42541.1"/>
    <property type="molecule type" value="Genomic_DNA"/>
</dbReference>
<evidence type="ECO:0000256" key="8">
    <source>
        <dbReference type="ARBA" id="ARBA00023163"/>
    </source>
</evidence>
<dbReference type="Pfam" id="PF10099">
    <property type="entry name" value="RskA_C"/>
    <property type="match status" value="1"/>
</dbReference>
<dbReference type="RefSeq" id="WP_286217007.1">
    <property type="nucleotide sequence ID" value="NZ_AP027729.1"/>
</dbReference>